<dbReference type="AlphaFoldDB" id="A0AAD7SKJ6"/>
<evidence type="ECO:0000313" key="3">
    <source>
        <dbReference type="EMBL" id="KAJ8404327.1"/>
    </source>
</evidence>
<feature type="coiled-coil region" evidence="1">
    <location>
        <begin position="2"/>
        <end position="33"/>
    </location>
</feature>
<reference evidence="3" key="1">
    <citation type="journal article" date="2023" name="Science">
        <title>Genome structures resolve the early diversification of teleost fishes.</title>
        <authorList>
            <person name="Parey E."/>
            <person name="Louis A."/>
            <person name="Montfort J."/>
            <person name="Bouchez O."/>
            <person name="Roques C."/>
            <person name="Iampietro C."/>
            <person name="Lluch J."/>
            <person name="Castinel A."/>
            <person name="Donnadieu C."/>
            <person name="Desvignes T."/>
            <person name="Floi Bucao C."/>
            <person name="Jouanno E."/>
            <person name="Wen M."/>
            <person name="Mejri S."/>
            <person name="Dirks R."/>
            <person name="Jansen H."/>
            <person name="Henkel C."/>
            <person name="Chen W.J."/>
            <person name="Zahm M."/>
            <person name="Cabau C."/>
            <person name="Klopp C."/>
            <person name="Thompson A.W."/>
            <person name="Robinson-Rechavi M."/>
            <person name="Braasch I."/>
            <person name="Lecointre G."/>
            <person name="Bobe J."/>
            <person name="Postlethwait J.H."/>
            <person name="Berthelot C."/>
            <person name="Roest Crollius H."/>
            <person name="Guiguen Y."/>
        </authorList>
    </citation>
    <scope>NUCLEOTIDE SEQUENCE</scope>
    <source>
        <strain evidence="3">NC1722</strain>
    </source>
</reference>
<keyword evidence="1" id="KW-0175">Coiled coil</keyword>
<comment type="caution">
    <text evidence="3">The sequence shown here is derived from an EMBL/GenBank/DDBJ whole genome shotgun (WGS) entry which is preliminary data.</text>
</comment>
<dbReference type="EMBL" id="JAINUG010000054">
    <property type="protein sequence ID" value="KAJ8404327.1"/>
    <property type="molecule type" value="Genomic_DNA"/>
</dbReference>
<evidence type="ECO:0000256" key="2">
    <source>
        <dbReference type="SAM" id="MobiDB-lite"/>
    </source>
</evidence>
<protein>
    <submittedName>
        <fullName evidence="3">Uncharacterized protein</fullName>
    </submittedName>
</protein>
<name>A0AAD7SKJ6_9TELE</name>
<feature type="region of interest" description="Disordered" evidence="2">
    <location>
        <begin position="50"/>
        <end position="115"/>
    </location>
</feature>
<evidence type="ECO:0000313" key="4">
    <source>
        <dbReference type="Proteomes" id="UP001221898"/>
    </source>
</evidence>
<keyword evidence="4" id="KW-1185">Reference proteome</keyword>
<proteinExistence type="predicted"/>
<gene>
    <name evidence="3" type="ORF">AAFF_G00341000</name>
</gene>
<accession>A0AAD7SKJ6</accession>
<sequence>MWDELQELRERHLSEVQALQARQKQEIEELYEKMGKVPPPGIVSPAAMLSSRQRRLSKSGGFPPVRRNSLQRLDILPPAGIMRKNSVSGSSSGSLERPSKGVTFAPDYSRMDVSS</sequence>
<dbReference type="Proteomes" id="UP001221898">
    <property type="component" value="Unassembled WGS sequence"/>
</dbReference>
<organism evidence="3 4">
    <name type="scientific">Aldrovandia affinis</name>
    <dbReference type="NCBI Taxonomy" id="143900"/>
    <lineage>
        <taxon>Eukaryota</taxon>
        <taxon>Metazoa</taxon>
        <taxon>Chordata</taxon>
        <taxon>Craniata</taxon>
        <taxon>Vertebrata</taxon>
        <taxon>Euteleostomi</taxon>
        <taxon>Actinopterygii</taxon>
        <taxon>Neopterygii</taxon>
        <taxon>Teleostei</taxon>
        <taxon>Notacanthiformes</taxon>
        <taxon>Halosauridae</taxon>
        <taxon>Aldrovandia</taxon>
    </lineage>
</organism>
<evidence type="ECO:0000256" key="1">
    <source>
        <dbReference type="SAM" id="Coils"/>
    </source>
</evidence>